<proteinExistence type="predicted"/>
<dbReference type="RefSeq" id="WP_126295330.1">
    <property type="nucleotide sequence ID" value="NZ_CP155468.1"/>
</dbReference>
<comment type="caution">
    <text evidence="1">The sequence shown here is derived from an EMBL/GenBank/DDBJ whole genome shotgun (WGS) entry which is preliminary data.</text>
</comment>
<organism evidence="1 2">
    <name type="scientific">Lysinibacillus telephonicus</name>
    <dbReference type="NCBI Taxonomy" id="1714840"/>
    <lineage>
        <taxon>Bacteria</taxon>
        <taxon>Bacillati</taxon>
        <taxon>Bacillota</taxon>
        <taxon>Bacilli</taxon>
        <taxon>Bacillales</taxon>
        <taxon>Bacillaceae</taxon>
        <taxon>Lysinibacillus</taxon>
    </lineage>
</organism>
<sequence length="59" mass="6437">MDINSIMSAQVSQLQQTLQISIMDKAMNIGAASTIKMLNDMPEQTAVHPYKGNTIDISV</sequence>
<gene>
    <name evidence="1" type="ORF">EKG35_14870</name>
</gene>
<accession>A0A3S0IZG0</accession>
<keyword evidence="2" id="KW-1185">Reference proteome</keyword>
<dbReference type="Pfam" id="PF14070">
    <property type="entry name" value="YjfB_motility"/>
    <property type="match status" value="1"/>
</dbReference>
<protein>
    <submittedName>
        <fullName evidence="1">Putative motility protein</fullName>
    </submittedName>
</protein>
<dbReference type="EMBL" id="RXNR01000049">
    <property type="protein sequence ID" value="RTQ90473.1"/>
    <property type="molecule type" value="Genomic_DNA"/>
</dbReference>
<dbReference type="InterPro" id="IPR025906">
    <property type="entry name" value="YjfB_motility"/>
</dbReference>
<dbReference type="AlphaFoldDB" id="A0A3S0IZG0"/>
<evidence type="ECO:0000313" key="1">
    <source>
        <dbReference type="EMBL" id="RTQ90473.1"/>
    </source>
</evidence>
<dbReference type="Proteomes" id="UP000276349">
    <property type="component" value="Unassembled WGS sequence"/>
</dbReference>
<reference evidence="1 2" key="1">
    <citation type="submission" date="2018-12" db="EMBL/GenBank/DDBJ databases">
        <authorList>
            <person name="Yu L."/>
        </authorList>
    </citation>
    <scope>NUCLEOTIDE SEQUENCE [LARGE SCALE GENOMIC DNA]</scope>
    <source>
        <strain evidence="1 2">S5H2222</strain>
    </source>
</reference>
<evidence type="ECO:0000313" key="2">
    <source>
        <dbReference type="Proteomes" id="UP000276349"/>
    </source>
</evidence>
<dbReference type="OrthoDB" id="2942186at2"/>
<name>A0A3S0IZG0_9BACI</name>